<reference evidence="6" key="1">
    <citation type="submission" date="2005-12" db="EMBL/GenBank/DDBJ databases">
        <authorList>
            <person name="Town C.D."/>
        </authorList>
    </citation>
    <scope>NUCLEOTIDE SEQUENCE</scope>
</reference>
<evidence type="ECO:0000256" key="1">
    <source>
        <dbReference type="ARBA" id="ARBA00022729"/>
    </source>
</evidence>
<reference evidence="6" key="2">
    <citation type="submission" date="2007-03" db="EMBL/GenBank/DDBJ databases">
        <authorList>
            <consortium name="The International Medicago Genome Annotation Group"/>
        </authorList>
    </citation>
    <scope>NUCLEOTIDE SEQUENCE</scope>
</reference>
<reference evidence="9" key="5">
    <citation type="submission" date="2015-04" db="UniProtKB">
        <authorList>
            <consortium name="EnsemblPlants"/>
        </authorList>
    </citation>
    <scope>IDENTIFICATION</scope>
    <source>
        <strain evidence="9">cv. Jemalong A17</strain>
    </source>
</reference>
<dbReference type="Proteomes" id="UP000002051">
    <property type="component" value="Chromosome 2"/>
</dbReference>
<feature type="domain" description="Pectinesterase inhibitor" evidence="5">
    <location>
        <begin position="29"/>
        <end position="182"/>
    </location>
</feature>
<dbReference type="NCBIfam" id="TIGR01614">
    <property type="entry name" value="PME_inhib"/>
    <property type="match status" value="1"/>
</dbReference>
<reference evidence="8" key="7">
    <citation type="journal article" date="2018" name="Nat. Plants">
        <title>Whole-genome landscape of Medicago truncatula symbiotic genes.</title>
        <authorList>
            <person name="Pecrix Y."/>
            <person name="Gamas P."/>
            <person name="Carrere S."/>
        </authorList>
    </citation>
    <scope>NUCLEOTIDE SEQUENCE</scope>
    <source>
        <tissue evidence="8">Leaves</tissue>
    </source>
</reference>
<dbReference type="Proteomes" id="UP000265566">
    <property type="component" value="Chromosome 2"/>
</dbReference>
<dbReference type="InterPro" id="IPR034087">
    <property type="entry name" value="C/VIF1"/>
</dbReference>
<organism evidence="6">
    <name type="scientific">Medicago truncatula</name>
    <name type="common">Barrel medic</name>
    <name type="synonym">Medicago tribuloides</name>
    <dbReference type="NCBI Taxonomy" id="3880"/>
    <lineage>
        <taxon>Eukaryota</taxon>
        <taxon>Viridiplantae</taxon>
        <taxon>Streptophyta</taxon>
        <taxon>Embryophyta</taxon>
        <taxon>Tracheophyta</taxon>
        <taxon>Spermatophyta</taxon>
        <taxon>Magnoliopsida</taxon>
        <taxon>eudicotyledons</taxon>
        <taxon>Gunneridae</taxon>
        <taxon>Pentapetalae</taxon>
        <taxon>rosids</taxon>
        <taxon>fabids</taxon>
        <taxon>Fabales</taxon>
        <taxon>Fabaceae</taxon>
        <taxon>Papilionoideae</taxon>
        <taxon>50 kb inversion clade</taxon>
        <taxon>NPAAA clade</taxon>
        <taxon>Hologalegina</taxon>
        <taxon>IRL clade</taxon>
        <taxon>Trifolieae</taxon>
        <taxon>Medicago</taxon>
    </lineage>
</organism>
<dbReference type="InterPro" id="IPR052421">
    <property type="entry name" value="PCW_Enzyme_Inhibitor"/>
</dbReference>
<protein>
    <submittedName>
        <fullName evidence="6 8">Pectinesterase inhibitor</fullName>
    </submittedName>
    <submittedName>
        <fullName evidence="7">Plant invertase/pectin methylesterase inhibitor</fullName>
    </submittedName>
</protein>
<evidence type="ECO:0000259" key="5">
    <source>
        <dbReference type="SMART" id="SM00856"/>
    </source>
</evidence>
<dbReference type="PaxDb" id="3880-AES64958"/>
<dbReference type="EMBL" id="AC173289">
    <property type="protein sequence ID" value="ABN09102.1"/>
    <property type="molecule type" value="Genomic_DNA"/>
</dbReference>
<keyword evidence="1 4" id="KW-0732">Signal</keyword>
<dbReference type="HOGENOM" id="CLU_033761_5_0_1"/>
<evidence type="ECO:0000256" key="2">
    <source>
        <dbReference type="ARBA" id="ARBA00023157"/>
    </source>
</evidence>
<dbReference type="Gramene" id="rna8810">
    <property type="protein sequence ID" value="RHN73035.1"/>
    <property type="gene ID" value="gene8810"/>
</dbReference>
<dbReference type="AlphaFoldDB" id="A2Q682"/>
<evidence type="ECO:0000313" key="11">
    <source>
        <dbReference type="Proteomes" id="UP000265566"/>
    </source>
</evidence>
<dbReference type="SUPFAM" id="SSF101148">
    <property type="entry name" value="Plant invertase/pectin methylesterase inhibitor"/>
    <property type="match status" value="1"/>
</dbReference>
<dbReference type="SMART" id="SM00856">
    <property type="entry name" value="PMEI"/>
    <property type="match status" value="1"/>
</dbReference>
<dbReference type="GO" id="GO:0004857">
    <property type="term" value="F:enzyme inhibitor activity"/>
    <property type="evidence" value="ECO:0000318"/>
    <property type="project" value="GO_Central"/>
</dbReference>
<evidence type="ECO:0000313" key="9">
    <source>
        <dbReference type="EnsemblPlants" id="AES64958"/>
    </source>
</evidence>
<dbReference type="EnsemblPlants" id="AES64958">
    <property type="protein sequence ID" value="AES64958"/>
    <property type="gene ID" value="MTR_2g033720"/>
</dbReference>
<accession>A2Q682</accession>
<keyword evidence="10" id="KW-1185">Reference proteome</keyword>
<dbReference type="Gene3D" id="1.20.140.40">
    <property type="entry name" value="Invertase/pectin methylesterase inhibitor family protein"/>
    <property type="match status" value="1"/>
</dbReference>
<evidence type="ECO:0000313" key="7">
    <source>
        <dbReference type="EMBL" id="AES64958.1"/>
    </source>
</evidence>
<dbReference type="OMA" id="HDMASCA"/>
<feature type="chain" id="PRO_5014565327" evidence="4">
    <location>
        <begin position="26"/>
        <end position="195"/>
    </location>
</feature>
<comment type="similarity">
    <text evidence="3">Belongs to the PMEI family.</text>
</comment>
<reference evidence="11" key="6">
    <citation type="journal article" date="2018" name="Nat. Plants">
        <title>Whole-genome landscape of Medicago truncatula symbiotic genes.</title>
        <authorList>
            <person name="Pecrix Y."/>
            <person name="Staton S.E."/>
            <person name="Sallet E."/>
            <person name="Lelandais-Briere C."/>
            <person name="Moreau S."/>
            <person name="Carrere S."/>
            <person name="Blein T."/>
            <person name="Jardinaud M.F."/>
            <person name="Latrasse D."/>
            <person name="Zouine M."/>
            <person name="Zahm M."/>
            <person name="Kreplak J."/>
            <person name="Mayjonade B."/>
            <person name="Satge C."/>
            <person name="Perez M."/>
            <person name="Cauet S."/>
            <person name="Marande W."/>
            <person name="Chantry-Darmon C."/>
            <person name="Lopez-Roques C."/>
            <person name="Bouchez O."/>
            <person name="Berard A."/>
            <person name="Debelle F."/>
            <person name="Munos S."/>
            <person name="Bendahmane A."/>
            <person name="Berges H."/>
            <person name="Niebel A."/>
            <person name="Buitink J."/>
            <person name="Frugier F."/>
            <person name="Benhamed M."/>
            <person name="Crespi M."/>
            <person name="Gouzy J."/>
            <person name="Gamas P."/>
        </authorList>
    </citation>
    <scope>NUCLEOTIDE SEQUENCE [LARGE SCALE GENOMIC DNA]</scope>
    <source>
        <strain evidence="11">cv. Jemalong A17</strain>
    </source>
</reference>
<dbReference type="InterPro" id="IPR035513">
    <property type="entry name" value="Invertase/methylesterase_inhib"/>
</dbReference>
<keyword evidence="2" id="KW-1015">Disulfide bond</keyword>
<dbReference type="Pfam" id="PF04043">
    <property type="entry name" value="PMEI"/>
    <property type="match status" value="1"/>
</dbReference>
<evidence type="ECO:0000313" key="6">
    <source>
        <dbReference type="EMBL" id="ABN09102.1"/>
    </source>
</evidence>
<evidence type="ECO:0000256" key="4">
    <source>
        <dbReference type="SAM" id="SignalP"/>
    </source>
</evidence>
<dbReference type="PANTHER" id="PTHR36710:SF11">
    <property type="entry name" value="PLANT INVERTASE_PECTIN METHYLESTERASE INHIBITOR"/>
    <property type="match status" value="1"/>
</dbReference>
<gene>
    <name evidence="7" type="ordered locus">MTR_2g033720</name>
    <name evidence="6" type="ORF">MtrDRAFT_AC173289g17v1</name>
    <name evidence="8" type="ORF">MtrunA17_Chr2g0294161</name>
</gene>
<dbReference type="GO" id="GO:0009505">
    <property type="term" value="C:plant-type cell wall"/>
    <property type="evidence" value="ECO:0000318"/>
    <property type="project" value="GO_Central"/>
</dbReference>
<name>A2Q682_MEDTR</name>
<proteinExistence type="inferred from homology"/>
<dbReference type="CDD" id="cd15796">
    <property type="entry name" value="CIF_like"/>
    <property type="match status" value="1"/>
</dbReference>
<dbReference type="PANTHER" id="PTHR36710">
    <property type="entry name" value="PECTINESTERASE INHIBITOR-LIKE"/>
    <property type="match status" value="1"/>
</dbReference>
<dbReference type="EMBL" id="PSQE01000002">
    <property type="protein sequence ID" value="RHN73035.1"/>
    <property type="molecule type" value="Genomic_DNA"/>
</dbReference>
<dbReference type="GO" id="GO:0009827">
    <property type="term" value="P:plant-type cell wall modification"/>
    <property type="evidence" value="ECO:0000318"/>
    <property type="project" value="GO_Central"/>
</dbReference>
<dbReference type="InterPro" id="IPR006501">
    <property type="entry name" value="Pectinesterase_inhib_dom"/>
</dbReference>
<sequence length="195" mass="21308">MKISSFSIIILLTISSIFFIPPIQCHQPPKLDLIKAICRKTPHYHLCVITLKSNLYAVKYIASNTDISGFVRVTLKVVATRAPVILHQLQTVQVQTKDIQLKAALDNCIASYTKISKELVPQAQKCVDKSDYNGVKQSATTAGNLADTCGKKCNGTTSSAVLSQLGDSNQYVKNMCAITVSIANQFSQSNRQTLT</sequence>
<feature type="signal peptide" evidence="4">
    <location>
        <begin position="1"/>
        <end position="25"/>
    </location>
</feature>
<reference evidence="7 10" key="3">
    <citation type="journal article" date="2011" name="Nature">
        <title>The Medicago genome provides insight into the evolution of rhizobial symbioses.</title>
        <authorList>
            <person name="Young N.D."/>
            <person name="Debelle F."/>
            <person name="Oldroyd G.E."/>
            <person name="Geurts R."/>
            <person name="Cannon S.B."/>
            <person name="Udvardi M.K."/>
            <person name="Benedito V.A."/>
            <person name="Mayer K.F."/>
            <person name="Gouzy J."/>
            <person name="Schoof H."/>
            <person name="Van de Peer Y."/>
            <person name="Proost S."/>
            <person name="Cook D.R."/>
            <person name="Meyers B.C."/>
            <person name="Spannagl M."/>
            <person name="Cheung F."/>
            <person name="De Mita S."/>
            <person name="Krishnakumar V."/>
            <person name="Gundlach H."/>
            <person name="Zhou S."/>
            <person name="Mudge J."/>
            <person name="Bharti A.K."/>
            <person name="Murray J.D."/>
            <person name="Naoumkina M.A."/>
            <person name="Rosen B."/>
            <person name="Silverstein K.A."/>
            <person name="Tang H."/>
            <person name="Rombauts S."/>
            <person name="Zhao P.X."/>
            <person name="Zhou P."/>
            <person name="Barbe V."/>
            <person name="Bardou P."/>
            <person name="Bechner M."/>
            <person name="Bellec A."/>
            <person name="Berger A."/>
            <person name="Berges H."/>
            <person name="Bidwell S."/>
            <person name="Bisseling T."/>
            <person name="Choisne N."/>
            <person name="Couloux A."/>
            <person name="Denny R."/>
            <person name="Deshpande S."/>
            <person name="Dai X."/>
            <person name="Doyle J.J."/>
            <person name="Dudez A.M."/>
            <person name="Farmer A.D."/>
            <person name="Fouteau S."/>
            <person name="Franken C."/>
            <person name="Gibelin C."/>
            <person name="Gish J."/>
            <person name="Goldstein S."/>
            <person name="Gonzalez A.J."/>
            <person name="Green P.J."/>
            <person name="Hallab A."/>
            <person name="Hartog M."/>
            <person name="Hua A."/>
            <person name="Humphray S.J."/>
            <person name="Jeong D.H."/>
            <person name="Jing Y."/>
            <person name="Jocker A."/>
            <person name="Kenton S.M."/>
            <person name="Kim D.J."/>
            <person name="Klee K."/>
            <person name="Lai H."/>
            <person name="Lang C."/>
            <person name="Lin S."/>
            <person name="Macmil S.L."/>
            <person name="Magdelenat G."/>
            <person name="Matthews L."/>
            <person name="McCorrison J."/>
            <person name="Monaghan E.L."/>
            <person name="Mun J.H."/>
            <person name="Najar F.Z."/>
            <person name="Nicholson C."/>
            <person name="Noirot C."/>
            <person name="O'Bleness M."/>
            <person name="Paule C.R."/>
            <person name="Poulain J."/>
            <person name="Prion F."/>
            <person name="Qin B."/>
            <person name="Qu C."/>
            <person name="Retzel E.F."/>
            <person name="Riddle C."/>
            <person name="Sallet E."/>
            <person name="Samain S."/>
            <person name="Samson N."/>
            <person name="Sanders I."/>
            <person name="Saurat O."/>
            <person name="Scarpelli C."/>
            <person name="Schiex T."/>
            <person name="Segurens B."/>
            <person name="Severin A.J."/>
            <person name="Sherrier D.J."/>
            <person name="Shi R."/>
            <person name="Sims S."/>
            <person name="Singer S.R."/>
            <person name="Sinharoy S."/>
            <person name="Sterck L."/>
            <person name="Viollet A."/>
            <person name="Wang B.B."/>
            <person name="Wang K."/>
            <person name="Wang M."/>
            <person name="Wang X."/>
            <person name="Warfsmann J."/>
            <person name="Weissenbach J."/>
            <person name="White D.D."/>
            <person name="White J.D."/>
            <person name="Wiley G.B."/>
            <person name="Wincker P."/>
            <person name="Xing Y."/>
            <person name="Yang L."/>
            <person name="Yao Z."/>
            <person name="Ying F."/>
            <person name="Zhai J."/>
            <person name="Zhou L."/>
            <person name="Zuber A."/>
            <person name="Denarie J."/>
            <person name="Dixon R.A."/>
            <person name="May G.D."/>
            <person name="Schwartz D.C."/>
            <person name="Rogers J."/>
            <person name="Quetier F."/>
            <person name="Town C.D."/>
            <person name="Roe B.A."/>
        </authorList>
    </citation>
    <scope>NUCLEOTIDE SEQUENCE [LARGE SCALE GENOMIC DNA]</scope>
    <source>
        <strain evidence="7">A17</strain>
        <strain evidence="9 10">cv. Jemalong A17</strain>
    </source>
</reference>
<evidence type="ECO:0000256" key="3">
    <source>
        <dbReference type="ARBA" id="ARBA00038471"/>
    </source>
</evidence>
<reference evidence="7 10" key="4">
    <citation type="journal article" date="2014" name="BMC Genomics">
        <title>An improved genome release (version Mt4.0) for the model legume Medicago truncatula.</title>
        <authorList>
            <person name="Tang H."/>
            <person name="Krishnakumar V."/>
            <person name="Bidwell S."/>
            <person name="Rosen B."/>
            <person name="Chan A."/>
            <person name="Zhou S."/>
            <person name="Gentzbittel L."/>
            <person name="Childs K.L."/>
            <person name="Yandell M."/>
            <person name="Gundlach H."/>
            <person name="Mayer K.F."/>
            <person name="Schwartz D.C."/>
            <person name="Town C.D."/>
        </authorList>
    </citation>
    <scope>GENOME REANNOTATION</scope>
    <source>
        <strain evidence="9 10">cv. Jemalong A17</strain>
    </source>
</reference>
<evidence type="ECO:0000313" key="10">
    <source>
        <dbReference type="Proteomes" id="UP000002051"/>
    </source>
</evidence>
<dbReference type="EMBL" id="CM001218">
    <property type="protein sequence ID" value="AES64958.1"/>
    <property type="molecule type" value="Genomic_DNA"/>
</dbReference>
<evidence type="ECO:0000313" key="8">
    <source>
        <dbReference type="EMBL" id="RHN73035.1"/>
    </source>
</evidence>